<evidence type="ECO:0000313" key="2">
    <source>
        <dbReference type="EMBL" id="KAE8923236.1"/>
    </source>
</evidence>
<dbReference type="EMBL" id="QXGA01002790">
    <property type="protein sequence ID" value="KAE9092054.1"/>
    <property type="molecule type" value="Genomic_DNA"/>
</dbReference>
<reference evidence="7 8" key="1">
    <citation type="submission" date="2018-08" db="EMBL/GenBank/DDBJ databases">
        <title>Genomic investigation of the strawberry pathogen Phytophthora fragariae indicates pathogenicity is determined by transcriptional variation in three key races.</title>
        <authorList>
            <person name="Adams T.M."/>
            <person name="Armitage A.D."/>
            <person name="Sobczyk M.K."/>
            <person name="Bates H.J."/>
            <person name="Dunwell J.M."/>
            <person name="Nellist C.F."/>
            <person name="Harrison R.J."/>
        </authorList>
    </citation>
    <scope>NUCLEOTIDE SEQUENCE [LARGE SCALE GENOMIC DNA]</scope>
    <source>
        <strain evidence="6 9">A4</strain>
        <strain evidence="5 8">NOV-27</strain>
        <strain evidence="4 10">NOV-5</strain>
        <strain evidence="3 11">NOV-71</strain>
        <strain evidence="2 7">NOV-9</strain>
    </source>
</reference>
<evidence type="ECO:0000313" key="8">
    <source>
        <dbReference type="Proteomes" id="UP000433483"/>
    </source>
</evidence>
<feature type="non-terminal residue" evidence="3">
    <location>
        <position position="90"/>
    </location>
</feature>
<dbReference type="EMBL" id="QXGF01002838">
    <property type="protein sequence ID" value="KAE8923236.1"/>
    <property type="molecule type" value="Genomic_DNA"/>
</dbReference>
<dbReference type="EMBL" id="QXGB01002857">
    <property type="protein sequence ID" value="KAE9174520.1"/>
    <property type="molecule type" value="Genomic_DNA"/>
</dbReference>
<dbReference type="Proteomes" id="UP000433483">
    <property type="component" value="Unassembled WGS sequence"/>
</dbReference>
<dbReference type="EMBL" id="QXGE01002848">
    <property type="protein sequence ID" value="KAE9278759.1"/>
    <property type="molecule type" value="Genomic_DNA"/>
</dbReference>
<evidence type="ECO:0000313" key="5">
    <source>
        <dbReference type="EMBL" id="KAE9174520.1"/>
    </source>
</evidence>
<dbReference type="Proteomes" id="UP000429523">
    <property type="component" value="Unassembled WGS sequence"/>
</dbReference>
<evidence type="ECO:0000313" key="4">
    <source>
        <dbReference type="EMBL" id="KAE9092054.1"/>
    </source>
</evidence>
<dbReference type="AlphaFoldDB" id="A0A6A3QDN7"/>
<keyword evidence="1" id="KW-0732">Signal</keyword>
<evidence type="ECO:0000313" key="6">
    <source>
        <dbReference type="EMBL" id="KAE9278759.1"/>
    </source>
</evidence>
<comment type="caution">
    <text evidence="3">The sequence shown here is derived from an EMBL/GenBank/DDBJ whole genome shotgun (WGS) entry which is preliminary data.</text>
</comment>
<accession>A0A6A3QDN7</accession>
<dbReference type="Proteomes" id="UP000437068">
    <property type="component" value="Unassembled WGS sequence"/>
</dbReference>
<feature type="chain" id="PRO_5036380425" evidence="1">
    <location>
        <begin position="17"/>
        <end position="90"/>
    </location>
</feature>
<dbReference type="OrthoDB" id="141714at2759"/>
<dbReference type="Proteomes" id="UP000440732">
    <property type="component" value="Unassembled WGS sequence"/>
</dbReference>
<dbReference type="EMBL" id="QXFZ01002850">
    <property type="protein sequence ID" value="KAE9073241.1"/>
    <property type="molecule type" value="Genomic_DNA"/>
</dbReference>
<dbReference type="Proteomes" id="UP000441208">
    <property type="component" value="Unassembled WGS sequence"/>
</dbReference>
<proteinExistence type="predicted"/>
<sequence>MKLLWHIWATITPVLLWRLRNKAVFEGKIKSEQETQAAIIAAGSYQVQAIASAWKKNPATNILGLCLGICHSIMQTVNTNDTKPTLDTWN</sequence>
<keyword evidence="8" id="KW-1185">Reference proteome</keyword>
<feature type="signal peptide" evidence="1">
    <location>
        <begin position="1"/>
        <end position="16"/>
    </location>
</feature>
<evidence type="ECO:0000313" key="9">
    <source>
        <dbReference type="Proteomes" id="UP000437068"/>
    </source>
</evidence>
<evidence type="ECO:0000313" key="7">
    <source>
        <dbReference type="Proteomes" id="UP000429523"/>
    </source>
</evidence>
<name>A0A6A3QDN7_9STRA</name>
<evidence type="ECO:0000256" key="1">
    <source>
        <dbReference type="SAM" id="SignalP"/>
    </source>
</evidence>
<evidence type="ECO:0000313" key="3">
    <source>
        <dbReference type="EMBL" id="KAE9073241.1"/>
    </source>
</evidence>
<evidence type="ECO:0000313" key="10">
    <source>
        <dbReference type="Proteomes" id="UP000440732"/>
    </source>
</evidence>
<gene>
    <name evidence="6" type="ORF">PF001_g25020</name>
    <name evidence="5" type="ORF">PF005_g25823</name>
    <name evidence="4" type="ORF">PF006_g24785</name>
    <name evidence="3" type="ORF">PF007_g25877</name>
    <name evidence="2" type="ORF">PF009_g26512</name>
</gene>
<protein>
    <submittedName>
        <fullName evidence="3">Uncharacterized protein</fullName>
    </submittedName>
</protein>
<organism evidence="3 11">
    <name type="scientific">Phytophthora fragariae</name>
    <dbReference type="NCBI Taxonomy" id="53985"/>
    <lineage>
        <taxon>Eukaryota</taxon>
        <taxon>Sar</taxon>
        <taxon>Stramenopiles</taxon>
        <taxon>Oomycota</taxon>
        <taxon>Peronosporomycetes</taxon>
        <taxon>Peronosporales</taxon>
        <taxon>Peronosporaceae</taxon>
        <taxon>Phytophthora</taxon>
    </lineage>
</organism>
<evidence type="ECO:0000313" key="11">
    <source>
        <dbReference type="Proteomes" id="UP000441208"/>
    </source>
</evidence>